<gene>
    <name evidence="3" type="ORF">CANTADRAFT_27257</name>
</gene>
<dbReference type="InterPro" id="IPR049192">
    <property type="entry name" value="DUF4246_C"/>
</dbReference>
<protein>
    <submittedName>
        <fullName evidence="3">Uncharacterized protein</fullName>
    </submittedName>
</protein>
<evidence type="ECO:0000259" key="1">
    <source>
        <dbReference type="Pfam" id="PF14033"/>
    </source>
</evidence>
<dbReference type="Pfam" id="PF14033">
    <property type="entry name" value="DUF4246"/>
    <property type="match status" value="1"/>
</dbReference>
<dbReference type="Pfam" id="PF21666">
    <property type="entry name" value="DUF4246_N"/>
    <property type="match status" value="1"/>
</dbReference>
<dbReference type="PANTHER" id="PTHR33119">
    <property type="entry name" value="IFI3P"/>
    <property type="match status" value="1"/>
</dbReference>
<proteinExistence type="predicted"/>
<dbReference type="InterPro" id="IPR025340">
    <property type="entry name" value="DUF4246"/>
</dbReference>
<dbReference type="GeneID" id="30982183"/>
<sequence length="564" mass="65353">MSLHNLSELAESLPKPTPPSPFPHPYWIVFSDYGPRFPSIEEKLIQKFSQTIRSKPQWKLKYNNSDIASKWKQEFRDEFGKETRSMEGVLDYVFLELKWIDKTEATLGGFTLGPDEKILASGTGIDAVVDEKVKLQLQEQAKALAKSFDEVDYHPGTTTVVDLVHPLLFPLQYGVTPIKNEDGGVSVSEYLEEIENKKKSVSFGISKKYQWLPTSMTLDSSQDFQFTSYINNLHPVKFESLYKTISQVFNAAVPALNFSLSYYASGYRYKVEVPDGYEAYPKEYEEYMDALYNEEDKKEKEIEGYEYDYDKVEEVLSAKRLEFLKPLTVSYKEDPSPTNPINVKDFDQLKVIVKMANIELTPENPSYPGGSWHVEGTINENIVATVLYYYDVENITTSTLSFRAGFEEPRYEQGDSEYLSTYFGLKDEDVMTSPLGSTEAFEDRIIVFPNFFQHHVDPFELKDKQKPGHRKILCFFVVDPYDTLAITSDDVPPQQEEWWADEQLKDYLPDLLKEKILKLKGEKNWPQTMKEAKEMREDLMKERSVIIDDDIFDPYEREFSLCEH</sequence>
<dbReference type="Proteomes" id="UP000094285">
    <property type="component" value="Unassembled WGS sequence"/>
</dbReference>
<organism evidence="3 4">
    <name type="scientific">Suhomyces tanzawaensis NRRL Y-17324</name>
    <dbReference type="NCBI Taxonomy" id="984487"/>
    <lineage>
        <taxon>Eukaryota</taxon>
        <taxon>Fungi</taxon>
        <taxon>Dikarya</taxon>
        <taxon>Ascomycota</taxon>
        <taxon>Saccharomycotina</taxon>
        <taxon>Pichiomycetes</taxon>
        <taxon>Debaryomycetaceae</taxon>
        <taxon>Suhomyces</taxon>
    </lineage>
</organism>
<name>A0A1E4SD73_9ASCO</name>
<dbReference type="EMBL" id="KV453915">
    <property type="protein sequence ID" value="ODV77433.1"/>
    <property type="molecule type" value="Genomic_DNA"/>
</dbReference>
<dbReference type="PANTHER" id="PTHR33119:SF1">
    <property type="entry name" value="FE2OG DIOXYGENASE DOMAIN-CONTAINING PROTEIN"/>
    <property type="match status" value="1"/>
</dbReference>
<dbReference type="OrthoDB" id="415532at2759"/>
<evidence type="ECO:0000313" key="3">
    <source>
        <dbReference type="EMBL" id="ODV77433.1"/>
    </source>
</evidence>
<evidence type="ECO:0000313" key="4">
    <source>
        <dbReference type="Proteomes" id="UP000094285"/>
    </source>
</evidence>
<evidence type="ECO:0000259" key="2">
    <source>
        <dbReference type="Pfam" id="PF21666"/>
    </source>
</evidence>
<feature type="domain" description="DUF4246" evidence="2">
    <location>
        <begin position="19"/>
        <end position="74"/>
    </location>
</feature>
<feature type="domain" description="DUF4246" evidence="1">
    <location>
        <begin position="89"/>
        <end position="502"/>
    </location>
</feature>
<accession>A0A1E4SD73</accession>
<keyword evidence="4" id="KW-1185">Reference proteome</keyword>
<reference evidence="4" key="1">
    <citation type="submission" date="2016-05" db="EMBL/GenBank/DDBJ databases">
        <title>Comparative genomics of biotechnologically important yeasts.</title>
        <authorList>
            <consortium name="DOE Joint Genome Institute"/>
            <person name="Riley R."/>
            <person name="Haridas S."/>
            <person name="Wolfe K.H."/>
            <person name="Lopes M.R."/>
            <person name="Hittinger C.T."/>
            <person name="Goker M."/>
            <person name="Salamov A."/>
            <person name="Wisecaver J."/>
            <person name="Long T.M."/>
            <person name="Aerts A.L."/>
            <person name="Barry K."/>
            <person name="Choi C."/>
            <person name="Clum A."/>
            <person name="Coughlan A.Y."/>
            <person name="Deshpande S."/>
            <person name="Douglass A.P."/>
            <person name="Hanson S.J."/>
            <person name="Klenk H.-P."/>
            <person name="Labutti K."/>
            <person name="Lapidus A."/>
            <person name="Lindquist E."/>
            <person name="Lipzen A."/>
            <person name="Meier-Kolthoff J.P."/>
            <person name="Ohm R.A."/>
            <person name="Otillar R.P."/>
            <person name="Pangilinan J."/>
            <person name="Peng Y."/>
            <person name="Rokas A."/>
            <person name="Rosa C.A."/>
            <person name="Scheuner C."/>
            <person name="Sibirny A.A."/>
            <person name="Slot J.C."/>
            <person name="Stielow J.B."/>
            <person name="Sun H."/>
            <person name="Kurtzman C.P."/>
            <person name="Blackwell M."/>
            <person name="Grigoriev I.V."/>
            <person name="Jeffries T.W."/>
        </authorList>
    </citation>
    <scope>NUCLEOTIDE SEQUENCE [LARGE SCALE GENOMIC DNA]</scope>
    <source>
        <strain evidence="4">NRRL Y-17324</strain>
    </source>
</reference>
<dbReference type="RefSeq" id="XP_020062555.1">
    <property type="nucleotide sequence ID" value="XM_020208046.1"/>
</dbReference>
<dbReference type="STRING" id="984487.A0A1E4SD73"/>
<dbReference type="AlphaFoldDB" id="A0A1E4SD73"/>
<dbReference type="InterPro" id="IPR049207">
    <property type="entry name" value="DUF4246_N"/>
</dbReference>